<dbReference type="Pfam" id="PF00302">
    <property type="entry name" value="CAT"/>
    <property type="match status" value="1"/>
</dbReference>
<evidence type="ECO:0000313" key="1">
    <source>
        <dbReference type="EMBL" id="HJC41015.1"/>
    </source>
</evidence>
<protein>
    <submittedName>
        <fullName evidence="1">Chloramphenicol acetyltransferase</fullName>
    </submittedName>
</protein>
<dbReference type="PANTHER" id="PTHR38474:SF2">
    <property type="entry name" value="CHLORAMPHENICOL ACETYLTRANSFERASE"/>
    <property type="match status" value="1"/>
</dbReference>
<evidence type="ECO:0000313" key="2">
    <source>
        <dbReference type="Proteomes" id="UP000823882"/>
    </source>
</evidence>
<accession>A0A9D2P181</accession>
<reference evidence="1" key="1">
    <citation type="journal article" date="2021" name="PeerJ">
        <title>Extensive microbial diversity within the chicken gut microbiome revealed by metagenomics and culture.</title>
        <authorList>
            <person name="Gilroy R."/>
            <person name="Ravi A."/>
            <person name="Getino M."/>
            <person name="Pursley I."/>
            <person name="Horton D.L."/>
            <person name="Alikhan N.F."/>
            <person name="Baker D."/>
            <person name="Gharbi K."/>
            <person name="Hall N."/>
            <person name="Watson M."/>
            <person name="Adriaenssens E.M."/>
            <person name="Foster-Nyarko E."/>
            <person name="Jarju S."/>
            <person name="Secka A."/>
            <person name="Antonio M."/>
            <person name="Oren A."/>
            <person name="Chaudhuri R.R."/>
            <person name="La Ragione R."/>
            <person name="Hildebrand F."/>
            <person name="Pallen M.J."/>
        </authorList>
    </citation>
    <scope>NUCLEOTIDE SEQUENCE</scope>
    <source>
        <strain evidence="1">CHK186-1790</strain>
    </source>
</reference>
<dbReference type="InterPro" id="IPR023213">
    <property type="entry name" value="CAT-like_dom_sf"/>
</dbReference>
<sequence length="178" mass="20217">MFTVLDFDHWPRREIFTCFRRTAIYLTVQVDVTGLWRRCKRGGLRLYPALIYGAARVVNGDPAFRYGFDQQGRLGLWDRLTPYYTVPRREGGEELFSIAATEYVPDFSAFSDACLRDMEAAEGCGRLLYQDPLPENGFGISCVPGTSFSAFNFAGDVKEDLSPFLLYGGVYERDGRML</sequence>
<organism evidence="1 2">
    <name type="scientific">Candidatus Intestinimonas pullistercoris</name>
    <dbReference type="NCBI Taxonomy" id="2838623"/>
    <lineage>
        <taxon>Bacteria</taxon>
        <taxon>Bacillati</taxon>
        <taxon>Bacillota</taxon>
        <taxon>Clostridia</taxon>
        <taxon>Eubacteriales</taxon>
        <taxon>Intestinimonas</taxon>
    </lineage>
</organism>
<proteinExistence type="predicted"/>
<dbReference type="Gene3D" id="3.30.559.10">
    <property type="entry name" value="Chloramphenicol acetyltransferase-like domain"/>
    <property type="match status" value="1"/>
</dbReference>
<dbReference type="EMBL" id="DWWJ01000100">
    <property type="protein sequence ID" value="HJC41015.1"/>
    <property type="molecule type" value="Genomic_DNA"/>
</dbReference>
<dbReference type="SMART" id="SM01059">
    <property type="entry name" value="CAT"/>
    <property type="match status" value="1"/>
</dbReference>
<comment type="caution">
    <text evidence="1">The sequence shown here is derived from an EMBL/GenBank/DDBJ whole genome shotgun (WGS) entry which is preliminary data.</text>
</comment>
<dbReference type="SUPFAM" id="SSF52777">
    <property type="entry name" value="CoA-dependent acyltransferases"/>
    <property type="match status" value="1"/>
</dbReference>
<dbReference type="AlphaFoldDB" id="A0A9D2P181"/>
<dbReference type="GO" id="GO:0008811">
    <property type="term" value="F:chloramphenicol O-acetyltransferase activity"/>
    <property type="evidence" value="ECO:0007669"/>
    <property type="project" value="InterPro"/>
</dbReference>
<gene>
    <name evidence="1" type="ORF">H9701_05620</name>
</gene>
<name>A0A9D2P181_9FIRM</name>
<dbReference type="Proteomes" id="UP000823882">
    <property type="component" value="Unassembled WGS sequence"/>
</dbReference>
<feature type="non-terminal residue" evidence="1">
    <location>
        <position position="178"/>
    </location>
</feature>
<dbReference type="PANTHER" id="PTHR38474">
    <property type="entry name" value="SLR0299 PROTEIN"/>
    <property type="match status" value="1"/>
</dbReference>
<dbReference type="InterPro" id="IPR001707">
    <property type="entry name" value="Cmp_AcTrfase"/>
</dbReference>
<reference evidence="1" key="2">
    <citation type="submission" date="2021-04" db="EMBL/GenBank/DDBJ databases">
        <authorList>
            <person name="Gilroy R."/>
        </authorList>
    </citation>
    <scope>NUCLEOTIDE SEQUENCE</scope>
    <source>
        <strain evidence="1">CHK186-1790</strain>
    </source>
</reference>